<organism evidence="3 4">
    <name type="scientific">Eutypa lata (strain UCR-EL1)</name>
    <name type="common">Grapevine dieback disease fungus</name>
    <name type="synonym">Eutypa armeniacae</name>
    <dbReference type="NCBI Taxonomy" id="1287681"/>
    <lineage>
        <taxon>Eukaryota</taxon>
        <taxon>Fungi</taxon>
        <taxon>Dikarya</taxon>
        <taxon>Ascomycota</taxon>
        <taxon>Pezizomycotina</taxon>
        <taxon>Sordariomycetes</taxon>
        <taxon>Xylariomycetidae</taxon>
        <taxon>Xylariales</taxon>
        <taxon>Diatrypaceae</taxon>
        <taxon>Eutypa</taxon>
    </lineage>
</organism>
<proteinExistence type="predicted"/>
<evidence type="ECO:0000313" key="3">
    <source>
        <dbReference type="EMBL" id="EMR70672.1"/>
    </source>
</evidence>
<feature type="region of interest" description="Disordered" evidence="1">
    <location>
        <begin position="1"/>
        <end position="24"/>
    </location>
</feature>
<accession>M7T2B4</accession>
<sequence length="337" mass="38044">MLEVDDTVQNINQASSSKSNVPARSSYDTFHAYKPETPITIHEVMWRFKAVLSDMQQLQEAVREAWEAYAAKTLDLAAAAMTVNTAIKVAKSIEDDLVSFVEESKVSSNPENCRIVSDELKLAPAVAKKLLEHDNPYLELFSMLHHDVTRRPVSVTNYLAQWDNDLYDEQYDSLDAVMIPAYTTLSAFHFRYTVKVDMRGKSIKAEEGDFGTYEPEADRQSMSGKEKWLQHRALAMEAITEISVLANGTGGFIAVDELTNGIKELLQAKRVRLSMVFALQTLLIAHRVLGAKAYMPFLDLRTWLKRTHGSITGVRSWLRDTDVRNTAWGPEHTSQLD</sequence>
<dbReference type="AlphaFoldDB" id="M7T2B4"/>
<dbReference type="HOGENOM" id="CLU_823941_0_0_1"/>
<gene>
    <name evidence="3" type="ORF">UCREL1_2293</name>
</gene>
<name>M7T2B4_EUTLA</name>
<dbReference type="EMBL" id="KB705798">
    <property type="protein sequence ID" value="EMR70672.1"/>
    <property type="molecule type" value="Genomic_DNA"/>
</dbReference>
<dbReference type="PANTHER" id="PTHR38795:SF1">
    <property type="entry name" value="DUF6604 DOMAIN-CONTAINING PROTEIN"/>
    <property type="match status" value="1"/>
</dbReference>
<dbReference type="OrthoDB" id="10665715at2759"/>
<keyword evidence="4" id="KW-1185">Reference proteome</keyword>
<evidence type="ECO:0000313" key="4">
    <source>
        <dbReference type="Proteomes" id="UP000012174"/>
    </source>
</evidence>
<feature type="compositionally biased region" description="Polar residues" evidence="1">
    <location>
        <begin position="7"/>
        <end position="24"/>
    </location>
</feature>
<evidence type="ECO:0000259" key="2">
    <source>
        <dbReference type="Pfam" id="PF20253"/>
    </source>
</evidence>
<dbReference type="InterPro" id="IPR046539">
    <property type="entry name" value="DUF6604"/>
</dbReference>
<evidence type="ECO:0000256" key="1">
    <source>
        <dbReference type="SAM" id="MobiDB-lite"/>
    </source>
</evidence>
<protein>
    <recommendedName>
        <fullName evidence="2">DUF6604 domain-containing protein</fullName>
    </recommendedName>
</protein>
<dbReference type="PANTHER" id="PTHR38795">
    <property type="entry name" value="DUF6604 DOMAIN-CONTAINING PROTEIN"/>
    <property type="match status" value="1"/>
</dbReference>
<dbReference type="Pfam" id="PF20253">
    <property type="entry name" value="DUF6604"/>
    <property type="match status" value="1"/>
</dbReference>
<dbReference type="KEGG" id="ela:UCREL1_2293"/>
<dbReference type="STRING" id="1287681.M7T2B4"/>
<feature type="domain" description="DUF6604" evidence="2">
    <location>
        <begin position="2"/>
        <end position="98"/>
    </location>
</feature>
<reference evidence="4" key="1">
    <citation type="journal article" date="2013" name="Genome Announc.">
        <title>Draft genome sequence of the grapevine dieback fungus Eutypa lata UCR-EL1.</title>
        <authorList>
            <person name="Blanco-Ulate B."/>
            <person name="Rolshausen P.E."/>
            <person name="Cantu D."/>
        </authorList>
    </citation>
    <scope>NUCLEOTIDE SEQUENCE [LARGE SCALE GENOMIC DNA]</scope>
    <source>
        <strain evidence="4">UCR-EL1</strain>
    </source>
</reference>
<dbReference type="Proteomes" id="UP000012174">
    <property type="component" value="Unassembled WGS sequence"/>
</dbReference>